<dbReference type="Proteomes" id="UP000286075">
    <property type="component" value="Unassembled WGS sequence"/>
</dbReference>
<dbReference type="EMBL" id="QSCF01000013">
    <property type="protein sequence ID" value="RGX78801.1"/>
    <property type="molecule type" value="Genomic_DNA"/>
</dbReference>
<sequence length="61" mass="6976">MQLAGSIIFFAHFSISLFFHLQQTPSRIVPTPLFPLQRLAFFALMAINLALMTINLKKKKN</sequence>
<gene>
    <name evidence="2" type="ORF">DXA68_09950</name>
</gene>
<evidence type="ECO:0000256" key="1">
    <source>
        <dbReference type="SAM" id="Phobius"/>
    </source>
</evidence>
<evidence type="ECO:0000313" key="3">
    <source>
        <dbReference type="Proteomes" id="UP000286075"/>
    </source>
</evidence>
<dbReference type="AlphaFoldDB" id="A0A413H5C3"/>
<comment type="caution">
    <text evidence="2">The sequence shown here is derived from an EMBL/GenBank/DDBJ whole genome shotgun (WGS) entry which is preliminary data.</text>
</comment>
<evidence type="ECO:0000313" key="2">
    <source>
        <dbReference type="EMBL" id="RGX78801.1"/>
    </source>
</evidence>
<accession>A0A413H5C3</accession>
<feature type="transmembrane region" description="Helical" evidence="1">
    <location>
        <begin position="36"/>
        <end position="56"/>
    </location>
</feature>
<organism evidence="2 3">
    <name type="scientific">Bacteroides stercorirosoris</name>
    <dbReference type="NCBI Taxonomy" id="871324"/>
    <lineage>
        <taxon>Bacteria</taxon>
        <taxon>Pseudomonadati</taxon>
        <taxon>Bacteroidota</taxon>
        <taxon>Bacteroidia</taxon>
        <taxon>Bacteroidales</taxon>
        <taxon>Bacteroidaceae</taxon>
        <taxon>Bacteroides</taxon>
    </lineage>
</organism>
<keyword evidence="1" id="KW-1133">Transmembrane helix</keyword>
<protein>
    <submittedName>
        <fullName evidence="2">Uncharacterized protein</fullName>
    </submittedName>
</protein>
<keyword evidence="1" id="KW-0812">Transmembrane</keyword>
<proteinExistence type="predicted"/>
<name>A0A413H5C3_9BACE</name>
<keyword evidence="1" id="KW-0472">Membrane</keyword>
<reference evidence="2 3" key="1">
    <citation type="submission" date="2018-08" db="EMBL/GenBank/DDBJ databases">
        <title>A genome reference for cultivated species of the human gut microbiota.</title>
        <authorList>
            <person name="Zou Y."/>
            <person name="Xue W."/>
            <person name="Luo G."/>
        </authorList>
    </citation>
    <scope>NUCLEOTIDE SEQUENCE [LARGE SCALE GENOMIC DNA]</scope>
    <source>
        <strain evidence="2 3">OF03-9BH</strain>
    </source>
</reference>